<comment type="catalytic activity">
    <reaction evidence="8">
        <text>adenosine + phosphate = alpha-D-ribose 1-phosphate + adenine</text>
        <dbReference type="Rhea" id="RHEA:27642"/>
        <dbReference type="ChEBI" id="CHEBI:16335"/>
        <dbReference type="ChEBI" id="CHEBI:16708"/>
        <dbReference type="ChEBI" id="CHEBI:43474"/>
        <dbReference type="ChEBI" id="CHEBI:57720"/>
        <dbReference type="EC" id="2.4.2.1"/>
    </reaction>
    <physiologicalReaction direction="left-to-right" evidence="8">
        <dbReference type="Rhea" id="RHEA:27643"/>
    </physiologicalReaction>
</comment>
<dbReference type="InterPro" id="IPR038371">
    <property type="entry name" value="Cu_polyphenol_OxRdtase_sf"/>
</dbReference>
<evidence type="ECO:0000313" key="12">
    <source>
        <dbReference type="Proteomes" id="UP000075766"/>
    </source>
</evidence>
<comment type="similarity">
    <text evidence="2 10">Belongs to the purine nucleoside phosphorylase YfiH/LACC1 family.</text>
</comment>
<dbReference type="PANTHER" id="PTHR30616:SF2">
    <property type="entry name" value="PURINE NUCLEOSIDE PHOSPHORYLASE LACC1"/>
    <property type="match status" value="1"/>
</dbReference>
<dbReference type="NCBIfam" id="TIGR00726">
    <property type="entry name" value="peptidoglycan editing factor PgeF"/>
    <property type="match status" value="1"/>
</dbReference>
<comment type="catalytic activity">
    <reaction evidence="9">
        <text>S-methyl-5'-thioadenosine + phosphate = 5-(methylsulfanyl)-alpha-D-ribose 1-phosphate + adenine</text>
        <dbReference type="Rhea" id="RHEA:11852"/>
        <dbReference type="ChEBI" id="CHEBI:16708"/>
        <dbReference type="ChEBI" id="CHEBI:17509"/>
        <dbReference type="ChEBI" id="CHEBI:43474"/>
        <dbReference type="ChEBI" id="CHEBI:58533"/>
        <dbReference type="EC" id="2.4.2.28"/>
    </reaction>
    <physiologicalReaction direction="left-to-right" evidence="9">
        <dbReference type="Rhea" id="RHEA:11853"/>
    </physiologicalReaction>
</comment>
<evidence type="ECO:0000256" key="6">
    <source>
        <dbReference type="ARBA" id="ARBA00022833"/>
    </source>
</evidence>
<dbReference type="Pfam" id="PF02578">
    <property type="entry name" value="Cu-oxidase_4"/>
    <property type="match status" value="1"/>
</dbReference>
<evidence type="ECO:0000313" key="11">
    <source>
        <dbReference type="EMBL" id="KXX63947.1"/>
    </source>
</evidence>
<keyword evidence="5" id="KW-0378">Hydrolase</keyword>
<dbReference type="RefSeq" id="WP_062276417.1">
    <property type="nucleotide sequence ID" value="NZ_LSYU01000071.1"/>
</dbReference>
<dbReference type="PANTHER" id="PTHR30616">
    <property type="entry name" value="UNCHARACTERIZED PROTEIN YFIH"/>
    <property type="match status" value="1"/>
</dbReference>
<reference evidence="11 12" key="1">
    <citation type="submission" date="2016-02" db="EMBL/GenBank/DDBJ databases">
        <title>Genome sequence of Marichromatium gracile YL-28, a purple sulfur bacterium.</title>
        <authorList>
            <person name="Zhao C."/>
            <person name="Hong X."/>
            <person name="Chen S."/>
            <person name="Yang S."/>
        </authorList>
    </citation>
    <scope>NUCLEOTIDE SEQUENCE [LARGE SCALE GENOMIC DNA]</scope>
    <source>
        <strain evidence="11 12">YL28</strain>
    </source>
</reference>
<organism evidence="11 12">
    <name type="scientific">Marichromatium gracile</name>
    <name type="common">Chromatium gracile</name>
    <dbReference type="NCBI Taxonomy" id="1048"/>
    <lineage>
        <taxon>Bacteria</taxon>
        <taxon>Pseudomonadati</taxon>
        <taxon>Pseudomonadota</taxon>
        <taxon>Gammaproteobacteria</taxon>
        <taxon>Chromatiales</taxon>
        <taxon>Chromatiaceae</taxon>
        <taxon>Marichromatium</taxon>
    </lineage>
</organism>
<evidence type="ECO:0000256" key="2">
    <source>
        <dbReference type="ARBA" id="ARBA00007353"/>
    </source>
</evidence>
<comment type="catalytic activity">
    <reaction evidence="7">
        <text>adenosine + H2O + H(+) = inosine + NH4(+)</text>
        <dbReference type="Rhea" id="RHEA:24408"/>
        <dbReference type="ChEBI" id="CHEBI:15377"/>
        <dbReference type="ChEBI" id="CHEBI:15378"/>
        <dbReference type="ChEBI" id="CHEBI:16335"/>
        <dbReference type="ChEBI" id="CHEBI:17596"/>
        <dbReference type="ChEBI" id="CHEBI:28938"/>
        <dbReference type="EC" id="3.5.4.4"/>
    </reaction>
    <physiologicalReaction direction="left-to-right" evidence="7">
        <dbReference type="Rhea" id="RHEA:24409"/>
    </physiologicalReaction>
</comment>
<keyword evidence="4" id="KW-0479">Metal-binding</keyword>
<name>A0ABR5VHS4_MARGR</name>
<dbReference type="InterPro" id="IPR003730">
    <property type="entry name" value="Cu_polyphenol_OxRdtase"/>
</dbReference>
<keyword evidence="12" id="KW-1185">Reference proteome</keyword>
<evidence type="ECO:0000256" key="4">
    <source>
        <dbReference type="ARBA" id="ARBA00022723"/>
    </source>
</evidence>
<dbReference type="SUPFAM" id="SSF64438">
    <property type="entry name" value="CNF1/YfiH-like putative cysteine hydrolases"/>
    <property type="match status" value="1"/>
</dbReference>
<evidence type="ECO:0000256" key="5">
    <source>
        <dbReference type="ARBA" id="ARBA00022801"/>
    </source>
</evidence>
<sequence length="254" mass="26927">MTPIRPDWPAPARVRALSTTRAGGVSEAPYAGLNLATHVGDDPAQVARNRALLRAQAGLPEEPLWLEQVHGCVVADDTAAPGCRADAAVSLRPGRVCAVLTADCLPLLLCDREGTRVAAVHAGWRGLADGVIERAVAALAIAPSRLLAWLGPAIGPDAFEVGPEVRERFVDLDPTAATAFRRGHDDRWLADLFVLARQRLVGAGVTAVYGGGLCTHIDPQRFFSYRRDGVTGRQASLIWLDPTAAASTGDPEHV</sequence>
<gene>
    <name evidence="11" type="ORF">AY586_15420</name>
</gene>
<keyword evidence="3" id="KW-0808">Transferase</keyword>
<evidence type="ECO:0000256" key="1">
    <source>
        <dbReference type="ARBA" id="ARBA00000553"/>
    </source>
</evidence>
<evidence type="ECO:0000256" key="10">
    <source>
        <dbReference type="RuleBase" id="RU361274"/>
    </source>
</evidence>
<keyword evidence="6" id="KW-0862">Zinc</keyword>
<dbReference type="InterPro" id="IPR011324">
    <property type="entry name" value="Cytotoxic_necrot_fac-like_cat"/>
</dbReference>
<dbReference type="Proteomes" id="UP000075766">
    <property type="component" value="Unassembled WGS sequence"/>
</dbReference>
<dbReference type="CDD" id="cd16833">
    <property type="entry name" value="YfiH"/>
    <property type="match status" value="1"/>
</dbReference>
<comment type="catalytic activity">
    <reaction evidence="1">
        <text>inosine + phosphate = alpha-D-ribose 1-phosphate + hypoxanthine</text>
        <dbReference type="Rhea" id="RHEA:27646"/>
        <dbReference type="ChEBI" id="CHEBI:17368"/>
        <dbReference type="ChEBI" id="CHEBI:17596"/>
        <dbReference type="ChEBI" id="CHEBI:43474"/>
        <dbReference type="ChEBI" id="CHEBI:57720"/>
        <dbReference type="EC" id="2.4.2.1"/>
    </reaction>
    <physiologicalReaction direction="left-to-right" evidence="1">
        <dbReference type="Rhea" id="RHEA:27647"/>
    </physiologicalReaction>
</comment>
<evidence type="ECO:0000256" key="3">
    <source>
        <dbReference type="ARBA" id="ARBA00022679"/>
    </source>
</evidence>
<protein>
    <recommendedName>
        <fullName evidence="10">Purine nucleoside phosphorylase</fullName>
    </recommendedName>
</protein>
<comment type="caution">
    <text evidence="11">The sequence shown here is derived from an EMBL/GenBank/DDBJ whole genome shotgun (WGS) entry which is preliminary data.</text>
</comment>
<evidence type="ECO:0000256" key="8">
    <source>
        <dbReference type="ARBA" id="ARBA00048968"/>
    </source>
</evidence>
<evidence type="ECO:0000256" key="7">
    <source>
        <dbReference type="ARBA" id="ARBA00047989"/>
    </source>
</evidence>
<proteinExistence type="inferred from homology"/>
<dbReference type="EMBL" id="LSYU01000071">
    <property type="protein sequence ID" value="KXX63947.1"/>
    <property type="molecule type" value="Genomic_DNA"/>
</dbReference>
<evidence type="ECO:0000256" key="9">
    <source>
        <dbReference type="ARBA" id="ARBA00049893"/>
    </source>
</evidence>
<accession>A0ABR5VHS4</accession>
<dbReference type="Gene3D" id="3.60.140.10">
    <property type="entry name" value="CNF1/YfiH-like putative cysteine hydrolases"/>
    <property type="match status" value="1"/>
</dbReference>